<feature type="transmembrane region" description="Helical" evidence="7">
    <location>
        <begin position="183"/>
        <end position="205"/>
    </location>
</feature>
<comment type="subcellular location">
    <subcellularLocation>
        <location evidence="1">Membrane</location>
        <topology evidence="1">Multi-pass membrane protein</topology>
    </subcellularLocation>
</comment>
<evidence type="ECO:0000256" key="7">
    <source>
        <dbReference type="SAM" id="Phobius"/>
    </source>
</evidence>
<evidence type="ECO:0000256" key="4">
    <source>
        <dbReference type="ARBA" id="ARBA00022801"/>
    </source>
</evidence>
<feature type="transmembrane region" description="Helical" evidence="7">
    <location>
        <begin position="159"/>
        <end position="177"/>
    </location>
</feature>
<evidence type="ECO:0000259" key="8">
    <source>
        <dbReference type="Pfam" id="PF01694"/>
    </source>
</evidence>
<keyword evidence="6 7" id="KW-0472">Membrane</keyword>
<dbReference type="InterPro" id="IPR050925">
    <property type="entry name" value="Rhomboid_protease_S54"/>
</dbReference>
<gene>
    <name evidence="9" type="ORF">AB0I48_04365</name>
</gene>
<feature type="transmembrane region" description="Helical" evidence="7">
    <location>
        <begin position="212"/>
        <end position="229"/>
    </location>
</feature>
<proteinExistence type="inferred from homology"/>
<dbReference type="PANTHER" id="PTHR43731:SF14">
    <property type="entry name" value="PRESENILIN-ASSOCIATED RHOMBOID-LIKE PROTEIN, MITOCHONDRIAL"/>
    <property type="match status" value="1"/>
</dbReference>
<feature type="transmembrane region" description="Helical" evidence="7">
    <location>
        <begin position="128"/>
        <end position="147"/>
    </location>
</feature>
<dbReference type="GO" id="GO:0008233">
    <property type="term" value="F:peptidase activity"/>
    <property type="evidence" value="ECO:0007669"/>
    <property type="project" value="UniProtKB-KW"/>
</dbReference>
<keyword evidence="9" id="KW-0645">Protease</keyword>
<reference evidence="9 10" key="1">
    <citation type="submission" date="2024-06" db="EMBL/GenBank/DDBJ databases">
        <title>The Natural Products Discovery Center: Release of the First 8490 Sequenced Strains for Exploring Actinobacteria Biosynthetic Diversity.</title>
        <authorList>
            <person name="Kalkreuter E."/>
            <person name="Kautsar S.A."/>
            <person name="Yang D."/>
            <person name="Bader C.D."/>
            <person name="Teijaro C.N."/>
            <person name="Fluegel L."/>
            <person name="Davis C.M."/>
            <person name="Simpson J.R."/>
            <person name="Lauterbach L."/>
            <person name="Steele A.D."/>
            <person name="Gui C."/>
            <person name="Meng S."/>
            <person name="Li G."/>
            <person name="Viehrig K."/>
            <person name="Ye F."/>
            <person name="Su P."/>
            <person name="Kiefer A.F."/>
            <person name="Nichols A."/>
            <person name="Cepeda A.J."/>
            <person name="Yan W."/>
            <person name="Fan B."/>
            <person name="Jiang Y."/>
            <person name="Adhikari A."/>
            <person name="Zheng C.-J."/>
            <person name="Schuster L."/>
            <person name="Cowan T.M."/>
            <person name="Smanski M.J."/>
            <person name="Chevrette M.G."/>
            <person name="De Carvalho L.P.S."/>
            <person name="Shen B."/>
        </authorList>
    </citation>
    <scope>NUCLEOTIDE SEQUENCE [LARGE SCALE GENOMIC DNA]</scope>
    <source>
        <strain evidence="9 10">NPDC050403</strain>
    </source>
</reference>
<dbReference type="Proteomes" id="UP001551695">
    <property type="component" value="Unassembled WGS sequence"/>
</dbReference>
<keyword evidence="4" id="KW-0378">Hydrolase</keyword>
<feature type="domain" description="Peptidase S54 rhomboid" evidence="8">
    <location>
        <begin position="118"/>
        <end position="247"/>
    </location>
</feature>
<feature type="transmembrane region" description="Helical" evidence="7">
    <location>
        <begin position="267"/>
        <end position="289"/>
    </location>
</feature>
<evidence type="ECO:0000313" key="10">
    <source>
        <dbReference type="Proteomes" id="UP001551695"/>
    </source>
</evidence>
<dbReference type="PANTHER" id="PTHR43731">
    <property type="entry name" value="RHOMBOID PROTEASE"/>
    <property type="match status" value="1"/>
</dbReference>
<feature type="transmembrane region" description="Helical" evidence="7">
    <location>
        <begin position="72"/>
        <end position="90"/>
    </location>
</feature>
<evidence type="ECO:0000256" key="1">
    <source>
        <dbReference type="ARBA" id="ARBA00004141"/>
    </source>
</evidence>
<keyword evidence="3 7" id="KW-0812">Transmembrane</keyword>
<evidence type="ECO:0000313" key="9">
    <source>
        <dbReference type="EMBL" id="MEV0706777.1"/>
    </source>
</evidence>
<dbReference type="InterPro" id="IPR035952">
    <property type="entry name" value="Rhomboid-like_sf"/>
</dbReference>
<dbReference type="GO" id="GO:0006508">
    <property type="term" value="P:proteolysis"/>
    <property type="evidence" value="ECO:0007669"/>
    <property type="project" value="UniProtKB-KW"/>
</dbReference>
<accession>A0ABV3FMX6</accession>
<name>A0ABV3FMX6_9NOCA</name>
<dbReference type="Pfam" id="PF01694">
    <property type="entry name" value="Rhomboid"/>
    <property type="match status" value="1"/>
</dbReference>
<dbReference type="RefSeq" id="WP_357780196.1">
    <property type="nucleotide sequence ID" value="NZ_JBFAKC010000002.1"/>
</dbReference>
<comment type="similarity">
    <text evidence="2">Belongs to the peptidase S54 family.</text>
</comment>
<feature type="transmembrane region" description="Helical" evidence="7">
    <location>
        <begin position="235"/>
        <end position="255"/>
    </location>
</feature>
<sequence length="290" mass="30456">MNPQPPAPTCIRHPDRATGLACTRCGRPSCPECLRPAAVGQHCVDCLGQDQRAAPRMRTVAGAAVARSAIPYVTYALVAANIVIFAITVVQSRSLVDNYYGSPLFAHWMLVPDLVAHGQWIRVLGAGFLHWGPLHLAMNMFALWVVGRILEPALGRTRYLAVYLVGLLGGSAASMIFQDSNAAAAGASGAVFGLFGAITVFLIRVRQNPNQMLILIGINVFISFSVPGISLSGHLGGLLAGTLAALGVLFVPEWLRATSQEAVRSIGWASIAVVGLVDLIAIGLAAAALA</sequence>
<evidence type="ECO:0000256" key="5">
    <source>
        <dbReference type="ARBA" id="ARBA00022989"/>
    </source>
</evidence>
<evidence type="ECO:0000256" key="3">
    <source>
        <dbReference type="ARBA" id="ARBA00022692"/>
    </source>
</evidence>
<evidence type="ECO:0000256" key="6">
    <source>
        <dbReference type="ARBA" id="ARBA00023136"/>
    </source>
</evidence>
<organism evidence="9 10">
    <name type="scientific">Nocardia aurea</name>
    <dbReference type="NCBI Taxonomy" id="2144174"/>
    <lineage>
        <taxon>Bacteria</taxon>
        <taxon>Bacillati</taxon>
        <taxon>Actinomycetota</taxon>
        <taxon>Actinomycetes</taxon>
        <taxon>Mycobacteriales</taxon>
        <taxon>Nocardiaceae</taxon>
        <taxon>Nocardia</taxon>
    </lineage>
</organism>
<dbReference type="InterPro" id="IPR022764">
    <property type="entry name" value="Peptidase_S54_rhomboid_dom"/>
</dbReference>
<dbReference type="EMBL" id="JBFAKC010000002">
    <property type="protein sequence ID" value="MEV0706777.1"/>
    <property type="molecule type" value="Genomic_DNA"/>
</dbReference>
<dbReference type="SUPFAM" id="SSF144091">
    <property type="entry name" value="Rhomboid-like"/>
    <property type="match status" value="1"/>
</dbReference>
<evidence type="ECO:0000256" key="2">
    <source>
        <dbReference type="ARBA" id="ARBA00009045"/>
    </source>
</evidence>
<comment type="caution">
    <text evidence="9">The sequence shown here is derived from an EMBL/GenBank/DDBJ whole genome shotgun (WGS) entry which is preliminary data.</text>
</comment>
<protein>
    <submittedName>
        <fullName evidence="9">Rhomboid family intramembrane serine protease</fullName>
    </submittedName>
</protein>
<keyword evidence="10" id="KW-1185">Reference proteome</keyword>
<keyword evidence="5 7" id="KW-1133">Transmembrane helix</keyword>
<dbReference type="Gene3D" id="1.20.1540.10">
    <property type="entry name" value="Rhomboid-like"/>
    <property type="match status" value="1"/>
</dbReference>